<dbReference type="Proteomes" id="UP001597402">
    <property type="component" value="Unassembled WGS sequence"/>
</dbReference>
<organism evidence="1 2">
    <name type="scientific">Blastococcus deserti</name>
    <dbReference type="NCBI Taxonomy" id="2259033"/>
    <lineage>
        <taxon>Bacteria</taxon>
        <taxon>Bacillati</taxon>
        <taxon>Actinomycetota</taxon>
        <taxon>Actinomycetes</taxon>
        <taxon>Geodermatophilales</taxon>
        <taxon>Geodermatophilaceae</taxon>
        <taxon>Blastococcus</taxon>
    </lineage>
</organism>
<sequence>MARRPGAITDEPGRIGLLFASHAAIAVTDARDLHHVTAALAS</sequence>
<proteinExistence type="predicted"/>
<comment type="caution">
    <text evidence="1">The sequence shown here is derived from an EMBL/GenBank/DDBJ whole genome shotgun (WGS) entry which is preliminary data.</text>
</comment>
<accession>A0ABW4XH15</accession>
<dbReference type="RefSeq" id="WP_376879255.1">
    <property type="nucleotide sequence ID" value="NZ_JBHUHP010000023.1"/>
</dbReference>
<protein>
    <submittedName>
        <fullName evidence="1">Uncharacterized protein</fullName>
    </submittedName>
</protein>
<dbReference type="EMBL" id="JBHUHP010000023">
    <property type="protein sequence ID" value="MFD2093553.1"/>
    <property type="molecule type" value="Genomic_DNA"/>
</dbReference>
<gene>
    <name evidence="1" type="ORF">ACFSHS_18490</name>
</gene>
<evidence type="ECO:0000313" key="2">
    <source>
        <dbReference type="Proteomes" id="UP001597402"/>
    </source>
</evidence>
<evidence type="ECO:0000313" key="1">
    <source>
        <dbReference type="EMBL" id="MFD2093553.1"/>
    </source>
</evidence>
<name>A0ABW4XH15_9ACTN</name>
<keyword evidence="2" id="KW-1185">Reference proteome</keyword>
<reference evidence="2" key="1">
    <citation type="journal article" date="2019" name="Int. J. Syst. Evol. Microbiol.">
        <title>The Global Catalogue of Microorganisms (GCM) 10K type strain sequencing project: providing services to taxonomists for standard genome sequencing and annotation.</title>
        <authorList>
            <consortium name="The Broad Institute Genomics Platform"/>
            <consortium name="The Broad Institute Genome Sequencing Center for Infectious Disease"/>
            <person name="Wu L."/>
            <person name="Ma J."/>
        </authorList>
    </citation>
    <scope>NUCLEOTIDE SEQUENCE [LARGE SCALE GENOMIC DNA]</scope>
    <source>
        <strain evidence="2">JCM 3338</strain>
    </source>
</reference>